<keyword evidence="11" id="KW-1185">Reference proteome</keyword>
<evidence type="ECO:0000256" key="4">
    <source>
        <dbReference type="ARBA" id="ARBA00022475"/>
    </source>
</evidence>
<accession>A0A366E0B1</accession>
<feature type="domain" description="ABC transmembrane type-2" evidence="9">
    <location>
        <begin position="135"/>
        <end position="364"/>
    </location>
</feature>
<feature type="transmembrane region" description="Helical" evidence="8">
    <location>
        <begin position="18"/>
        <end position="37"/>
    </location>
</feature>
<organism evidence="10 11">
    <name type="scientific">Paraliobacillus ryukyuensis</name>
    <dbReference type="NCBI Taxonomy" id="200904"/>
    <lineage>
        <taxon>Bacteria</taxon>
        <taxon>Bacillati</taxon>
        <taxon>Bacillota</taxon>
        <taxon>Bacilli</taxon>
        <taxon>Bacillales</taxon>
        <taxon>Bacillaceae</taxon>
        <taxon>Paraliobacillus</taxon>
    </lineage>
</organism>
<proteinExistence type="inferred from homology"/>
<feature type="transmembrane region" description="Helical" evidence="8">
    <location>
        <begin position="339"/>
        <end position="361"/>
    </location>
</feature>
<keyword evidence="3" id="KW-0813">Transport</keyword>
<evidence type="ECO:0000313" key="10">
    <source>
        <dbReference type="EMBL" id="RBO95219.1"/>
    </source>
</evidence>
<comment type="caution">
    <text evidence="10">The sequence shown here is derived from an EMBL/GenBank/DDBJ whole genome shotgun (WGS) entry which is preliminary data.</text>
</comment>
<sequence>MKSVLLLQFTRLKRAPTLMISFVVLTIVFVAVIGGFGTSTNGKETVYAYGEGKTAAWLDLLNESNVYQFEMITKQEAQEQVKTGKLHYALELQPNNYQFLVGTEDPEQVSVQQYVQNVFQKERQLQQISLTVDDPAAIRDQIEASLDAPVLTVHTEALHETAYTDSSANRYQVMIGMSLYFVIYTIFNNLTNIIMEKRNGTWNRIILSPVRKWQVYMGHLFYCFVLGFMQIGIVFLVFRYLFGYNNEIDFLPTIVTISAYLFAIVSLGMLLLGVASKPQQLQAINPIVATGMAMLGGAFWPLDAVSNGIMIALSKAMPIRYGIEALKSAMLFNQGFEAVLQPIAFLLLFGVICMGIGINLMERVKN</sequence>
<evidence type="ECO:0000259" key="9">
    <source>
        <dbReference type="PROSITE" id="PS51012"/>
    </source>
</evidence>
<dbReference type="STRING" id="200904.GCA_900168775_03446"/>
<dbReference type="EMBL" id="QNRI01000009">
    <property type="protein sequence ID" value="RBO95219.1"/>
    <property type="molecule type" value="Genomic_DNA"/>
</dbReference>
<evidence type="ECO:0000256" key="2">
    <source>
        <dbReference type="ARBA" id="ARBA00007783"/>
    </source>
</evidence>
<comment type="subcellular location">
    <subcellularLocation>
        <location evidence="1">Cell membrane</location>
        <topology evidence="1">Multi-pass membrane protein</topology>
    </subcellularLocation>
</comment>
<evidence type="ECO:0000256" key="3">
    <source>
        <dbReference type="ARBA" id="ARBA00022448"/>
    </source>
</evidence>
<dbReference type="OrthoDB" id="266913at2"/>
<dbReference type="RefSeq" id="WP_113869574.1">
    <property type="nucleotide sequence ID" value="NZ_BAABQN010000006.1"/>
</dbReference>
<dbReference type="InterPro" id="IPR051449">
    <property type="entry name" value="ABC-2_transporter_component"/>
</dbReference>
<evidence type="ECO:0000256" key="7">
    <source>
        <dbReference type="ARBA" id="ARBA00023136"/>
    </source>
</evidence>
<name>A0A366E0B1_9BACI</name>
<evidence type="ECO:0000256" key="1">
    <source>
        <dbReference type="ARBA" id="ARBA00004651"/>
    </source>
</evidence>
<gene>
    <name evidence="10" type="ORF">DES48_10956</name>
</gene>
<comment type="similarity">
    <text evidence="2">Belongs to the ABC-2 integral membrane protein family.</text>
</comment>
<dbReference type="InterPro" id="IPR047817">
    <property type="entry name" value="ABC2_TM_bact-type"/>
</dbReference>
<dbReference type="PROSITE" id="PS51012">
    <property type="entry name" value="ABC_TM2"/>
    <property type="match status" value="1"/>
</dbReference>
<dbReference type="PANTHER" id="PTHR30294">
    <property type="entry name" value="MEMBRANE COMPONENT OF ABC TRANSPORTER YHHJ-RELATED"/>
    <property type="match status" value="1"/>
</dbReference>
<feature type="transmembrane region" description="Helical" evidence="8">
    <location>
        <begin position="216"/>
        <end position="238"/>
    </location>
</feature>
<keyword evidence="5 8" id="KW-0812">Transmembrane</keyword>
<dbReference type="Pfam" id="PF12698">
    <property type="entry name" value="ABC2_membrane_3"/>
    <property type="match status" value="1"/>
</dbReference>
<evidence type="ECO:0000256" key="6">
    <source>
        <dbReference type="ARBA" id="ARBA00022989"/>
    </source>
</evidence>
<dbReference type="InterPro" id="IPR013525">
    <property type="entry name" value="ABC2_TM"/>
</dbReference>
<dbReference type="PANTHER" id="PTHR30294:SF29">
    <property type="entry name" value="MULTIDRUG ABC TRANSPORTER PERMEASE YBHS-RELATED"/>
    <property type="match status" value="1"/>
</dbReference>
<keyword evidence="7 8" id="KW-0472">Membrane</keyword>
<dbReference type="Proteomes" id="UP000252254">
    <property type="component" value="Unassembled WGS sequence"/>
</dbReference>
<keyword evidence="4" id="KW-1003">Cell membrane</keyword>
<evidence type="ECO:0000256" key="8">
    <source>
        <dbReference type="SAM" id="Phobius"/>
    </source>
</evidence>
<dbReference type="AlphaFoldDB" id="A0A366E0B1"/>
<protein>
    <submittedName>
        <fullName evidence="10">ABC-2 type transport system permease protein</fullName>
    </submittedName>
</protein>
<dbReference type="GO" id="GO:0005886">
    <property type="term" value="C:plasma membrane"/>
    <property type="evidence" value="ECO:0007669"/>
    <property type="project" value="UniProtKB-SubCell"/>
</dbReference>
<keyword evidence="6 8" id="KW-1133">Transmembrane helix</keyword>
<reference evidence="10 11" key="1">
    <citation type="submission" date="2018-06" db="EMBL/GenBank/DDBJ databases">
        <title>Genomic Encyclopedia of Type Strains, Phase IV (KMG-IV): sequencing the most valuable type-strain genomes for metagenomic binning, comparative biology and taxonomic classification.</title>
        <authorList>
            <person name="Goeker M."/>
        </authorList>
    </citation>
    <scope>NUCLEOTIDE SEQUENCE [LARGE SCALE GENOMIC DNA]</scope>
    <source>
        <strain evidence="10 11">DSM 15140</strain>
    </source>
</reference>
<feature type="transmembrane region" description="Helical" evidence="8">
    <location>
        <begin position="284"/>
        <end position="302"/>
    </location>
</feature>
<dbReference type="GO" id="GO:0140359">
    <property type="term" value="F:ABC-type transporter activity"/>
    <property type="evidence" value="ECO:0007669"/>
    <property type="project" value="InterPro"/>
</dbReference>
<evidence type="ECO:0000256" key="5">
    <source>
        <dbReference type="ARBA" id="ARBA00022692"/>
    </source>
</evidence>
<feature type="transmembrane region" description="Helical" evidence="8">
    <location>
        <begin position="173"/>
        <end position="195"/>
    </location>
</feature>
<evidence type="ECO:0000313" key="11">
    <source>
        <dbReference type="Proteomes" id="UP000252254"/>
    </source>
</evidence>
<feature type="transmembrane region" description="Helical" evidence="8">
    <location>
        <begin position="250"/>
        <end position="272"/>
    </location>
</feature>